<evidence type="ECO:0000313" key="16">
    <source>
        <dbReference type="EMBL" id="KNC80485.1"/>
    </source>
</evidence>
<comment type="cofactor">
    <cofactor evidence="2">
        <name>FAD</name>
        <dbReference type="ChEBI" id="CHEBI:57692"/>
    </cofactor>
</comment>
<keyword evidence="7" id="KW-0288">FMN</keyword>
<dbReference type="InterPro" id="IPR017938">
    <property type="entry name" value="Riboflavin_synthase-like_b-brl"/>
</dbReference>
<dbReference type="InterPro" id="IPR001709">
    <property type="entry name" value="Flavoprot_Pyr_Nucl_cyt_Rdtase"/>
</dbReference>
<keyword evidence="17" id="KW-1185">Reference proteome</keyword>
<dbReference type="SUPFAM" id="SSF52218">
    <property type="entry name" value="Flavoproteins"/>
    <property type="match status" value="1"/>
</dbReference>
<keyword evidence="13" id="KW-0408">Iron</keyword>
<keyword evidence="6" id="KW-0285">Flavoprotein</keyword>
<dbReference type="GO" id="GO:0005516">
    <property type="term" value="F:calmodulin binding"/>
    <property type="evidence" value="ECO:0007669"/>
    <property type="project" value="UniProtKB-KW"/>
</dbReference>
<dbReference type="GO" id="GO:0046872">
    <property type="term" value="F:metal ion binding"/>
    <property type="evidence" value="ECO:0007669"/>
    <property type="project" value="UniProtKB-KW"/>
</dbReference>
<keyword evidence="5" id="KW-0349">Heme</keyword>
<dbReference type="PROSITE" id="PS51384">
    <property type="entry name" value="FAD_FR"/>
    <property type="match status" value="1"/>
</dbReference>
<dbReference type="PROSITE" id="PS50902">
    <property type="entry name" value="FLAVODOXIN_LIKE"/>
    <property type="match status" value="1"/>
</dbReference>
<dbReference type="InterPro" id="IPR029039">
    <property type="entry name" value="Flavoprotein-like_sf"/>
</dbReference>
<gene>
    <name evidence="16" type="ORF">SARC_07147</name>
</gene>
<evidence type="ECO:0000256" key="11">
    <source>
        <dbReference type="ARBA" id="ARBA00022860"/>
    </source>
</evidence>
<dbReference type="Gene3D" id="3.90.340.10">
    <property type="entry name" value="Nitric Oxide Synthase, Chain A, domain 1"/>
    <property type="match status" value="1"/>
</dbReference>
<dbReference type="InterPro" id="IPR008254">
    <property type="entry name" value="Flavodoxin/NO_synth"/>
</dbReference>
<dbReference type="SUPFAM" id="SSF63380">
    <property type="entry name" value="Riboflavin synthase domain-like"/>
    <property type="match status" value="1"/>
</dbReference>
<dbReference type="Gene3D" id="3.40.50.360">
    <property type="match status" value="1"/>
</dbReference>
<dbReference type="SUPFAM" id="SSF56512">
    <property type="entry name" value="Nitric oxide (NO) synthase oxygenase domain"/>
    <property type="match status" value="1"/>
</dbReference>
<feature type="domain" description="Flavodoxin-like" evidence="14">
    <location>
        <begin position="735"/>
        <end position="872"/>
    </location>
</feature>
<dbReference type="Pfam" id="PF00258">
    <property type="entry name" value="Flavodoxin_1"/>
    <property type="match status" value="1"/>
</dbReference>
<dbReference type="STRING" id="667725.A0A0L0FUF5"/>
<dbReference type="OrthoDB" id="2153534at2759"/>
<dbReference type="eggNOG" id="KOG1158">
    <property type="taxonomic scope" value="Eukaryota"/>
</dbReference>
<evidence type="ECO:0000313" key="17">
    <source>
        <dbReference type="Proteomes" id="UP000054560"/>
    </source>
</evidence>
<dbReference type="InterPro" id="IPR001094">
    <property type="entry name" value="Flavdoxin-like"/>
</dbReference>
<dbReference type="Pfam" id="PF02898">
    <property type="entry name" value="NO_synthase"/>
    <property type="match status" value="1"/>
</dbReference>
<dbReference type="GO" id="GO:0006809">
    <property type="term" value="P:nitric oxide biosynthetic process"/>
    <property type="evidence" value="ECO:0007669"/>
    <property type="project" value="InterPro"/>
</dbReference>
<dbReference type="GeneID" id="25907651"/>
<evidence type="ECO:0000256" key="4">
    <source>
        <dbReference type="ARBA" id="ARBA00012989"/>
    </source>
</evidence>
<dbReference type="InterPro" id="IPR050607">
    <property type="entry name" value="NOS"/>
</dbReference>
<dbReference type="InterPro" id="IPR044940">
    <property type="entry name" value="NOS_dom_2"/>
</dbReference>
<dbReference type="InterPro" id="IPR039261">
    <property type="entry name" value="FNR_nucleotide-bd"/>
</dbReference>
<dbReference type="Gene3D" id="3.90.1230.10">
    <property type="entry name" value="Nitric Oxide Synthase, Chain A, domain 3"/>
    <property type="match status" value="1"/>
</dbReference>
<dbReference type="InterPro" id="IPR004030">
    <property type="entry name" value="NOS_N"/>
</dbReference>
<feature type="domain" description="FAD-binding FR-type" evidence="15">
    <location>
        <begin position="1001"/>
        <end position="1259"/>
    </location>
</feature>
<dbReference type="PRINTS" id="PR00369">
    <property type="entry name" value="FLAVODOXIN"/>
</dbReference>
<dbReference type="InterPro" id="IPR003097">
    <property type="entry name" value="CysJ-like_FAD-binding"/>
</dbReference>
<dbReference type="PANTHER" id="PTHR43410">
    <property type="entry name" value="NITRIC OXIDE SYNTHASE OXYGENASE"/>
    <property type="match status" value="1"/>
</dbReference>
<reference evidence="16 17" key="1">
    <citation type="submission" date="2011-02" db="EMBL/GenBank/DDBJ databases">
        <title>The Genome Sequence of Sphaeroforma arctica JP610.</title>
        <authorList>
            <consortium name="The Broad Institute Genome Sequencing Platform"/>
            <person name="Russ C."/>
            <person name="Cuomo C."/>
            <person name="Young S.K."/>
            <person name="Zeng Q."/>
            <person name="Gargeya S."/>
            <person name="Alvarado L."/>
            <person name="Berlin A."/>
            <person name="Chapman S.B."/>
            <person name="Chen Z."/>
            <person name="Freedman E."/>
            <person name="Gellesch M."/>
            <person name="Goldberg J."/>
            <person name="Griggs A."/>
            <person name="Gujja S."/>
            <person name="Heilman E."/>
            <person name="Heiman D."/>
            <person name="Howarth C."/>
            <person name="Mehta T."/>
            <person name="Neiman D."/>
            <person name="Pearson M."/>
            <person name="Roberts A."/>
            <person name="Saif S."/>
            <person name="Shea T."/>
            <person name="Shenoy N."/>
            <person name="Sisk P."/>
            <person name="Stolte C."/>
            <person name="Sykes S."/>
            <person name="White J."/>
            <person name="Yandava C."/>
            <person name="Burger G."/>
            <person name="Gray M.W."/>
            <person name="Holland P.W.H."/>
            <person name="King N."/>
            <person name="Lang F.B.F."/>
            <person name="Roger A.J."/>
            <person name="Ruiz-Trillo I."/>
            <person name="Haas B."/>
            <person name="Nusbaum C."/>
            <person name="Birren B."/>
        </authorList>
    </citation>
    <scope>NUCLEOTIDE SEQUENCE [LARGE SCALE GENOMIC DNA]</scope>
    <source>
        <strain evidence="16 17">JP610</strain>
    </source>
</reference>
<dbReference type="Proteomes" id="UP000054560">
    <property type="component" value="Unassembled WGS sequence"/>
</dbReference>
<dbReference type="InterPro" id="IPR044944">
    <property type="entry name" value="NOS_dom_3"/>
</dbReference>
<proteinExistence type="inferred from homology"/>
<evidence type="ECO:0000259" key="15">
    <source>
        <dbReference type="PROSITE" id="PS51384"/>
    </source>
</evidence>
<dbReference type="Pfam" id="PF00667">
    <property type="entry name" value="FAD_binding_1"/>
    <property type="match status" value="1"/>
</dbReference>
<evidence type="ECO:0000256" key="1">
    <source>
        <dbReference type="ARBA" id="ARBA00001917"/>
    </source>
</evidence>
<comment type="cofactor">
    <cofactor evidence="1">
        <name>FMN</name>
        <dbReference type="ChEBI" id="CHEBI:58210"/>
    </cofactor>
</comment>
<dbReference type="Gene3D" id="3.40.50.80">
    <property type="entry name" value="Nucleotide-binding domain of ferredoxin-NADP reductase (FNR) module"/>
    <property type="match status" value="1"/>
</dbReference>
<evidence type="ECO:0000256" key="5">
    <source>
        <dbReference type="ARBA" id="ARBA00022617"/>
    </source>
</evidence>
<sequence>MVDLKKSPRFPCPTRPATFEQIHSGNTWPAKSLKAQEIVLVKETWNKSLAWISMVQEAWVQRVVVEIGCGDSKVPFGNFFPVIGDYLIGITDIAVRALDAKTEIIARESYSALHPNPSRRYQTFQDYAMFFTGLGWTRETWETITRSFIWALQSHGPYLDVDEREDLALGDRGILGRFFRSQVVSRALSSIQLGLLSDEEAYAIDNICKPEELHTKDLGFIVTHTNNPWGSTDEQDFGVDFFRDHADQSGLTSFFSSIVIIACEMYQEFEPSIPQLQKLGEEAKHLDIPCHMEDNIVGYVASTLSRSKQFDAIEECAIFKLIWRVVLFVLEPTRAAESLTKEAHDWVKQMAFERNWVPERLVQRLREISVSVHRTGSYEHTTEEIEYGAQVAWRNSAKCVGRLVWDQLKVRDKRHVRESADIFTECVRHLNQATSKTNMEAVMTVFAPRKKSECWGTRFWNAQLVRFACYREGNGQLLGDAANEELTARIMELGWEPPTLRSAFDVLPVVLQHEGQTTPDMYELPEISQRLVDIQHPHYPELRDLGLKWCGVPTVSNFNLSLGGIDYVCCPFNGWFMESEVTRNLWERYNIKKSLCAIFGLDSTDPYSGWEERGFAELNRAVLYSFQRAKLSMVAHKQACEQFLTHIQREKALGREVPAQWSWVVPSAGGSTNSLWHREMRDFRLTPEFQYCSERYKFAKPGQKTGERQQYLREQSQETSMAKSEGHQLQESRNVLIMFGSGTGGCERYARHLGRLLKLVKPNVKSINDAVSSGALTHPQLQTCIVITSTFADGDAPANANFLKMTSLGSLDHLDFAVFAAGSRMYPTFAAFGKRLHRRLQAAGAHSMFPIVCGDEMSDQAQQFADFAAMVVQGICPDLDYKEIKTTKTAIEVRSVVNHLKDHEAPERLFQPVRAYKEIVGCPFAFQSVKPSSDGKRGRSMSENSKLQATLQFESGCPFSESVLSIKGPGGARLLPEGNEECHISTEALPEKDIELSMRVLGFTLVPVAINKNLLSAGAVSSTRLLRFDLANTGLEYNTGDHAKVWPLNSESSVDAMCRLIGEREPERRVEIVDRATGEDEDLGIPTPIRVRTLLRTYVDFAWRPVEYIGLLETMVACCTDVHIKSTLTLWLHELRLGRIEGATREESEANKACCRAREDMISANYPCITDMLTKFPSINLTLAHIIESCPRQKPRYYSISSGAKFSKGQYMELTVGVASDQTTNGKAREGLCSYFLASLVPGVDAAWVSIKHTTFKPPFNYAAPIMMIGTGTGLAPFIGFLQDKSVLQKQMNCEQITAPRATNKTAVNACPISSARTHKPLLSRRLSHLARRISNTGHHDKGNRVKLAPAMTMGNRISAYSFRKNKNSACSPKFDTRETCEASETSETLQMSLFYGCHNASDYLHRENLITYIEDEVLNRLSVAFSRPTSTGPNHETAARQFQRQDSQLVVARRRLSGDSGKQYVQETMGEDASLREALKDAQLHIYICGGTSMANDVVAQLCAIIQKSEELDNFQAVQRIVKMKAAGRLHTDCWGTSPMDNRFGSPDMVSMLDRLHERQRYSRYDPFDSTMDSK</sequence>
<dbReference type="InterPro" id="IPR036119">
    <property type="entry name" value="NOS_N_sf"/>
</dbReference>
<evidence type="ECO:0000256" key="7">
    <source>
        <dbReference type="ARBA" id="ARBA00022643"/>
    </source>
</evidence>
<keyword evidence="10" id="KW-0521">NADP</keyword>
<evidence type="ECO:0000256" key="6">
    <source>
        <dbReference type="ARBA" id="ARBA00022630"/>
    </source>
</evidence>
<comment type="similarity">
    <text evidence="3">Belongs to the NOS family.</text>
</comment>
<evidence type="ECO:0000256" key="8">
    <source>
        <dbReference type="ARBA" id="ARBA00022723"/>
    </source>
</evidence>
<evidence type="ECO:0000256" key="10">
    <source>
        <dbReference type="ARBA" id="ARBA00022857"/>
    </source>
</evidence>
<dbReference type="PRINTS" id="PR00371">
    <property type="entry name" value="FPNCR"/>
</dbReference>
<dbReference type="Gene3D" id="2.40.30.10">
    <property type="entry name" value="Translation factors"/>
    <property type="match status" value="1"/>
</dbReference>
<evidence type="ECO:0000259" key="14">
    <source>
        <dbReference type="PROSITE" id="PS50902"/>
    </source>
</evidence>
<name>A0A0L0FUF5_9EUKA</name>
<keyword evidence="9" id="KW-0274">FAD</keyword>
<evidence type="ECO:0000256" key="13">
    <source>
        <dbReference type="ARBA" id="ARBA00023004"/>
    </source>
</evidence>
<dbReference type="Gene3D" id="1.20.990.10">
    <property type="entry name" value="NADPH-cytochrome p450 Reductase, Chain A, domain 3"/>
    <property type="match status" value="1"/>
</dbReference>
<dbReference type="InterPro" id="IPR017927">
    <property type="entry name" value="FAD-bd_FR_type"/>
</dbReference>
<dbReference type="PANTHER" id="PTHR43410:SF1">
    <property type="entry name" value="NITRIC OXIDE SYNTHASE"/>
    <property type="match status" value="1"/>
</dbReference>
<keyword evidence="11" id="KW-0112">Calmodulin-binding</keyword>
<dbReference type="InterPro" id="IPR044943">
    <property type="entry name" value="NOS_dom_1"/>
</dbReference>
<evidence type="ECO:0000256" key="3">
    <source>
        <dbReference type="ARBA" id="ARBA00006267"/>
    </source>
</evidence>
<organism evidence="16 17">
    <name type="scientific">Sphaeroforma arctica JP610</name>
    <dbReference type="NCBI Taxonomy" id="667725"/>
    <lineage>
        <taxon>Eukaryota</taxon>
        <taxon>Ichthyosporea</taxon>
        <taxon>Ichthyophonida</taxon>
        <taxon>Sphaeroforma</taxon>
    </lineage>
</organism>
<dbReference type="EC" id="1.14.13.39" evidence="4"/>
<dbReference type="SUPFAM" id="SSF52343">
    <property type="entry name" value="Ferredoxin reductase-like, C-terminal NADP-linked domain"/>
    <property type="match status" value="2"/>
</dbReference>
<keyword evidence="8" id="KW-0479">Metal-binding</keyword>
<evidence type="ECO:0000256" key="9">
    <source>
        <dbReference type="ARBA" id="ARBA00022827"/>
    </source>
</evidence>
<accession>A0A0L0FUF5</accession>
<dbReference type="EMBL" id="KQ242143">
    <property type="protein sequence ID" value="KNC80485.1"/>
    <property type="molecule type" value="Genomic_DNA"/>
</dbReference>
<keyword evidence="12" id="KW-0560">Oxidoreductase</keyword>
<dbReference type="Gene3D" id="3.90.440.10">
    <property type="entry name" value="Nitric Oxide Synthase,Heme Domain,Chain A domain 2"/>
    <property type="match status" value="1"/>
</dbReference>
<evidence type="ECO:0000256" key="2">
    <source>
        <dbReference type="ARBA" id="ARBA00001974"/>
    </source>
</evidence>
<dbReference type="GO" id="GO:0010181">
    <property type="term" value="F:FMN binding"/>
    <property type="evidence" value="ECO:0007669"/>
    <property type="project" value="InterPro"/>
</dbReference>
<dbReference type="InterPro" id="IPR023173">
    <property type="entry name" value="NADPH_Cyt_P450_Rdtase_alpha"/>
</dbReference>
<dbReference type="GO" id="GO:0004517">
    <property type="term" value="F:nitric-oxide synthase activity"/>
    <property type="evidence" value="ECO:0007669"/>
    <property type="project" value="UniProtKB-EC"/>
</dbReference>
<evidence type="ECO:0000256" key="12">
    <source>
        <dbReference type="ARBA" id="ARBA00023002"/>
    </source>
</evidence>
<protein>
    <recommendedName>
        <fullName evidence="4">nitric-oxide synthase (NADPH)</fullName>
        <ecNumber evidence="4">1.14.13.39</ecNumber>
    </recommendedName>
</protein>
<dbReference type="RefSeq" id="XP_014154387.1">
    <property type="nucleotide sequence ID" value="XM_014298912.1"/>
</dbReference>